<name>A0A1V5ZL12_9BACT</name>
<dbReference type="InterPro" id="IPR027417">
    <property type="entry name" value="P-loop_NTPase"/>
</dbReference>
<dbReference type="AlphaFoldDB" id="A0A1V5ZL12"/>
<sequence>MEVKQNSKIILNKKIVFAINKYDLVSDPEIIEEYKKQFLKNLNIYLRKNFSYEIETESFKKNTFVVSAASHFGLNEWLL</sequence>
<gene>
    <name evidence="1" type="ORF">BWY04_01163</name>
</gene>
<organism evidence="1">
    <name type="scientific">candidate division CPR1 bacterium ADurb.Bin160</name>
    <dbReference type="NCBI Taxonomy" id="1852826"/>
    <lineage>
        <taxon>Bacteria</taxon>
        <taxon>candidate division CPR1</taxon>
    </lineage>
</organism>
<protein>
    <recommendedName>
        <fullName evidence="2">Elongation factor Tu</fullName>
    </recommendedName>
</protein>
<accession>A0A1V5ZL12</accession>
<dbReference type="SUPFAM" id="SSF52540">
    <property type="entry name" value="P-loop containing nucleoside triphosphate hydrolases"/>
    <property type="match status" value="1"/>
</dbReference>
<comment type="caution">
    <text evidence="1">The sequence shown here is derived from an EMBL/GenBank/DDBJ whole genome shotgun (WGS) entry which is preliminary data.</text>
</comment>
<reference evidence="1" key="1">
    <citation type="submission" date="2017-02" db="EMBL/GenBank/DDBJ databases">
        <title>Delving into the versatile metabolic prowess of the omnipresent phylum Bacteroidetes.</title>
        <authorList>
            <person name="Nobu M.K."/>
            <person name="Mei R."/>
            <person name="Narihiro T."/>
            <person name="Kuroda K."/>
            <person name="Liu W.-T."/>
        </authorList>
    </citation>
    <scope>NUCLEOTIDE SEQUENCE</scope>
    <source>
        <strain evidence="1">ADurb.Bin160</strain>
    </source>
</reference>
<dbReference type="Proteomes" id="UP000485621">
    <property type="component" value="Unassembled WGS sequence"/>
</dbReference>
<dbReference type="EMBL" id="MWDB01000029">
    <property type="protein sequence ID" value="OQB40899.1"/>
    <property type="molecule type" value="Genomic_DNA"/>
</dbReference>
<evidence type="ECO:0000313" key="1">
    <source>
        <dbReference type="EMBL" id="OQB40899.1"/>
    </source>
</evidence>
<evidence type="ECO:0008006" key="2">
    <source>
        <dbReference type="Google" id="ProtNLM"/>
    </source>
</evidence>
<proteinExistence type="predicted"/>